<proteinExistence type="predicted"/>
<reference evidence="1 2" key="1">
    <citation type="submission" date="2017-11" db="EMBL/GenBank/DDBJ databases">
        <title>Rhodohalobacter 15182 sp. nov., isolated from a salt lake.</title>
        <authorList>
            <person name="Han S."/>
        </authorList>
    </citation>
    <scope>NUCLEOTIDE SEQUENCE [LARGE SCALE GENOMIC DNA]</scope>
    <source>
        <strain evidence="1 2">15182</strain>
    </source>
</reference>
<gene>
    <name evidence="1" type="ORF">CWD77_12245</name>
</gene>
<organism evidence="1 2">
    <name type="scientific">Rhodohalobacter barkolensis</name>
    <dbReference type="NCBI Taxonomy" id="2053187"/>
    <lineage>
        <taxon>Bacteria</taxon>
        <taxon>Pseudomonadati</taxon>
        <taxon>Balneolota</taxon>
        <taxon>Balneolia</taxon>
        <taxon>Balneolales</taxon>
        <taxon>Balneolaceae</taxon>
        <taxon>Rhodohalobacter</taxon>
    </lineage>
</organism>
<dbReference type="AlphaFoldDB" id="A0A2N0VGR6"/>
<evidence type="ECO:0000313" key="2">
    <source>
        <dbReference type="Proteomes" id="UP000233398"/>
    </source>
</evidence>
<name>A0A2N0VGR6_9BACT</name>
<dbReference type="Proteomes" id="UP000233398">
    <property type="component" value="Unassembled WGS sequence"/>
</dbReference>
<protein>
    <submittedName>
        <fullName evidence="1">Uncharacterized protein</fullName>
    </submittedName>
</protein>
<dbReference type="EMBL" id="PISP01000003">
    <property type="protein sequence ID" value="PKD43370.1"/>
    <property type="molecule type" value="Genomic_DNA"/>
</dbReference>
<accession>A0A2N0VGR6</accession>
<sequence>MSMLIFLIQTQDLILKRDLSLDLSVFLKGLGDVSEYHVHFDLTQNLLIEKHQRSDIVFDF</sequence>
<comment type="caution">
    <text evidence="1">The sequence shown here is derived from an EMBL/GenBank/DDBJ whole genome shotgun (WGS) entry which is preliminary data.</text>
</comment>
<evidence type="ECO:0000313" key="1">
    <source>
        <dbReference type="EMBL" id="PKD43370.1"/>
    </source>
</evidence>
<keyword evidence="2" id="KW-1185">Reference proteome</keyword>